<dbReference type="InterPro" id="IPR049449">
    <property type="entry name" value="TesB_ACOT8-like_N"/>
</dbReference>
<keyword evidence="4" id="KW-1185">Reference proteome</keyword>
<reference evidence="3 4" key="1">
    <citation type="journal article" date="2019" name="Int. J. Syst. Evol. Microbiol.">
        <title>The Global Catalogue of Microorganisms (GCM) 10K type strain sequencing project: providing services to taxonomists for standard genome sequencing and annotation.</title>
        <authorList>
            <consortium name="The Broad Institute Genomics Platform"/>
            <consortium name="The Broad Institute Genome Sequencing Center for Infectious Disease"/>
            <person name="Wu L."/>
            <person name="Ma J."/>
        </authorList>
    </citation>
    <scope>NUCLEOTIDE SEQUENCE [LARGE SCALE GENOMIC DNA]</scope>
    <source>
        <strain evidence="3 4">JCM 14304</strain>
    </source>
</reference>
<feature type="domain" description="Acyl-CoA thioesterase-like C-terminal" evidence="2">
    <location>
        <begin position="139"/>
        <end position="251"/>
    </location>
</feature>
<proteinExistence type="predicted"/>
<dbReference type="Pfam" id="PF20789">
    <property type="entry name" value="4HBT_3C"/>
    <property type="match status" value="1"/>
</dbReference>
<comment type="caution">
    <text evidence="3">The sequence shown here is derived from an EMBL/GenBank/DDBJ whole genome shotgun (WGS) entry which is preliminary data.</text>
</comment>
<accession>A0ABN2D6Q5</accession>
<evidence type="ECO:0000259" key="1">
    <source>
        <dbReference type="Pfam" id="PF13622"/>
    </source>
</evidence>
<feature type="domain" description="Acyl-CoA thioesterase-like N-terminal HotDog" evidence="1">
    <location>
        <begin position="20"/>
        <end position="104"/>
    </location>
</feature>
<protein>
    <submittedName>
        <fullName evidence="3">Thioesterase family protein</fullName>
    </submittedName>
</protein>
<gene>
    <name evidence="3" type="ORF">GCM10009742_12050</name>
</gene>
<evidence type="ECO:0000259" key="2">
    <source>
        <dbReference type="Pfam" id="PF20789"/>
    </source>
</evidence>
<dbReference type="InterPro" id="IPR049450">
    <property type="entry name" value="ACOT8-like_C"/>
</dbReference>
<dbReference type="InterPro" id="IPR029069">
    <property type="entry name" value="HotDog_dom_sf"/>
</dbReference>
<dbReference type="SUPFAM" id="SSF54637">
    <property type="entry name" value="Thioesterase/thiol ester dehydrase-isomerase"/>
    <property type="match status" value="1"/>
</dbReference>
<dbReference type="RefSeq" id="WP_344188361.1">
    <property type="nucleotide sequence ID" value="NZ_BAAAND010000001.1"/>
</dbReference>
<dbReference type="Pfam" id="PF13622">
    <property type="entry name" value="4HBT_3"/>
    <property type="match status" value="1"/>
</dbReference>
<evidence type="ECO:0000313" key="3">
    <source>
        <dbReference type="EMBL" id="GAA1571063.1"/>
    </source>
</evidence>
<organism evidence="3 4">
    <name type="scientific">Kribbella karoonensis</name>
    <dbReference type="NCBI Taxonomy" id="324851"/>
    <lineage>
        <taxon>Bacteria</taxon>
        <taxon>Bacillati</taxon>
        <taxon>Actinomycetota</taxon>
        <taxon>Actinomycetes</taxon>
        <taxon>Propionibacteriales</taxon>
        <taxon>Kribbellaceae</taxon>
        <taxon>Kribbella</taxon>
    </lineage>
</organism>
<dbReference type="EMBL" id="BAAAND010000001">
    <property type="protein sequence ID" value="GAA1571063.1"/>
    <property type="molecule type" value="Genomic_DNA"/>
</dbReference>
<name>A0ABN2D6Q5_9ACTN</name>
<dbReference type="Gene3D" id="2.40.160.210">
    <property type="entry name" value="Acyl-CoA thioesterase, double hotdog domain"/>
    <property type="match status" value="1"/>
</dbReference>
<dbReference type="InterPro" id="IPR042171">
    <property type="entry name" value="Acyl-CoA_hotdog"/>
</dbReference>
<evidence type="ECO:0000313" key="4">
    <source>
        <dbReference type="Proteomes" id="UP001500190"/>
    </source>
</evidence>
<dbReference type="Proteomes" id="UP001500190">
    <property type="component" value="Unassembled WGS sequence"/>
</dbReference>
<sequence>MAYFERVDDGAYRATKEVGGAWDTGTQHIAPALGLLTHVVERDRDARRADGLVVGRLSYDILGTIPIEVMHARVRVLRPGRSVELVEAALSHDGRDAVLLRAWLMRPGDTAALRGTAYPRITPVDEMAPWDPSSVWPGGFIESAEVRREQVEPGRAAFWVRTAVRLIDDEDVSPLARVAGLFDIANGMTVRADPRKVAFPNVDLTAHLFAEPRGEWIGFDTTVTFGATGIGLTSSVLHDADGPIGTLAQILTLRP</sequence>